<evidence type="ECO:0000256" key="1">
    <source>
        <dbReference type="SAM" id="MobiDB-lite"/>
    </source>
</evidence>
<sequence>MLRSEPDFSSAHGATDGAEDPQDDAHDDQDAADGVQDRKAREVADQEKDDAEDNHC</sequence>
<protein>
    <submittedName>
        <fullName evidence="2">Uncharacterized protein</fullName>
    </submittedName>
</protein>
<gene>
    <name evidence="2" type="ordered locus">MSMEG_3438</name>
</gene>
<dbReference type="KEGG" id="msm:MSMEG_3438"/>
<reference evidence="2 3" key="1">
    <citation type="submission" date="2006-10" db="EMBL/GenBank/DDBJ databases">
        <authorList>
            <person name="Fleischmann R.D."/>
            <person name="Dodson R.J."/>
            <person name="Haft D.H."/>
            <person name="Merkel J.S."/>
            <person name="Nelson W.C."/>
            <person name="Fraser C.M."/>
        </authorList>
    </citation>
    <scope>NUCLEOTIDE SEQUENCE [LARGE SCALE GENOMIC DNA]</scope>
    <source>
        <strain evidence="3">ATCC 700084 / mc(2)155</strain>
    </source>
</reference>
<organism evidence="2 3">
    <name type="scientific">Mycolicibacterium smegmatis (strain ATCC 700084 / mc(2)155)</name>
    <name type="common">Mycobacterium smegmatis</name>
    <dbReference type="NCBI Taxonomy" id="246196"/>
    <lineage>
        <taxon>Bacteria</taxon>
        <taxon>Bacillati</taxon>
        <taxon>Actinomycetota</taxon>
        <taxon>Actinomycetes</taxon>
        <taxon>Mycobacteriales</taxon>
        <taxon>Mycobacteriaceae</taxon>
        <taxon>Mycolicibacterium</taxon>
    </lineage>
</organism>
<dbReference type="Proteomes" id="UP000000757">
    <property type="component" value="Chromosome"/>
</dbReference>
<feature type="compositionally biased region" description="Acidic residues" evidence="1">
    <location>
        <begin position="17"/>
        <end position="31"/>
    </location>
</feature>
<feature type="compositionally biased region" description="Acidic residues" evidence="1">
    <location>
        <begin position="47"/>
        <end position="56"/>
    </location>
</feature>
<dbReference type="STRING" id="246196.MSMEG_3438"/>
<accession>A0QXV4</accession>
<evidence type="ECO:0000313" key="3">
    <source>
        <dbReference type="Proteomes" id="UP000000757"/>
    </source>
</evidence>
<feature type="region of interest" description="Disordered" evidence="1">
    <location>
        <begin position="1"/>
        <end position="56"/>
    </location>
</feature>
<evidence type="ECO:0000313" key="2">
    <source>
        <dbReference type="EMBL" id="ABK76093.1"/>
    </source>
</evidence>
<keyword evidence="3" id="KW-1185">Reference proteome</keyword>
<proteinExistence type="predicted"/>
<dbReference type="AlphaFoldDB" id="A0QXV4"/>
<feature type="compositionally biased region" description="Basic and acidic residues" evidence="1">
    <location>
        <begin position="35"/>
        <end position="46"/>
    </location>
</feature>
<name>A0QXV4_MYCS2</name>
<dbReference type="EMBL" id="CP000480">
    <property type="protein sequence ID" value="ABK76093.1"/>
    <property type="molecule type" value="Genomic_DNA"/>
</dbReference>